<name>A0A5C6E7P0_9BACT</name>
<reference evidence="1 2" key="1">
    <citation type="submission" date="2019-02" db="EMBL/GenBank/DDBJ databases">
        <title>Deep-cultivation of Planctomycetes and their phenomic and genomic characterization uncovers novel biology.</title>
        <authorList>
            <person name="Wiegand S."/>
            <person name="Jogler M."/>
            <person name="Boedeker C."/>
            <person name="Pinto D."/>
            <person name="Vollmers J."/>
            <person name="Rivas-Marin E."/>
            <person name="Kohn T."/>
            <person name="Peeters S.H."/>
            <person name="Heuer A."/>
            <person name="Rast P."/>
            <person name="Oberbeckmann S."/>
            <person name="Bunk B."/>
            <person name="Jeske O."/>
            <person name="Meyerdierks A."/>
            <person name="Storesund J.E."/>
            <person name="Kallscheuer N."/>
            <person name="Luecker S."/>
            <person name="Lage O.M."/>
            <person name="Pohl T."/>
            <person name="Merkel B.J."/>
            <person name="Hornburger P."/>
            <person name="Mueller R.-W."/>
            <person name="Bruemmer F."/>
            <person name="Labrenz M."/>
            <person name="Spormann A.M."/>
            <person name="Op Den Camp H."/>
            <person name="Overmann J."/>
            <person name="Amann R."/>
            <person name="Jetten M.S.M."/>
            <person name="Mascher T."/>
            <person name="Medema M.H."/>
            <person name="Devos D.P."/>
            <person name="Kaster A.-K."/>
            <person name="Ovreas L."/>
            <person name="Rohde M."/>
            <person name="Galperin M.Y."/>
            <person name="Jogler C."/>
        </authorList>
    </citation>
    <scope>NUCLEOTIDE SEQUENCE [LARGE SCALE GENOMIC DNA]</scope>
    <source>
        <strain evidence="1 2">Poly51</strain>
    </source>
</reference>
<protein>
    <submittedName>
        <fullName evidence="1">Uncharacterized protein</fullName>
    </submittedName>
</protein>
<dbReference type="Proteomes" id="UP000318288">
    <property type="component" value="Unassembled WGS sequence"/>
</dbReference>
<evidence type="ECO:0000313" key="2">
    <source>
        <dbReference type="Proteomes" id="UP000318288"/>
    </source>
</evidence>
<comment type="caution">
    <text evidence="1">The sequence shown here is derived from an EMBL/GenBank/DDBJ whole genome shotgun (WGS) entry which is preliminary data.</text>
</comment>
<proteinExistence type="predicted"/>
<dbReference type="AlphaFoldDB" id="A0A5C6E7P0"/>
<gene>
    <name evidence="1" type="ORF">Poly51_58840</name>
</gene>
<keyword evidence="2" id="KW-1185">Reference proteome</keyword>
<accession>A0A5C6E7P0</accession>
<evidence type="ECO:0000313" key="1">
    <source>
        <dbReference type="EMBL" id="TWU44818.1"/>
    </source>
</evidence>
<dbReference type="EMBL" id="SJPW01000009">
    <property type="protein sequence ID" value="TWU44818.1"/>
    <property type="molecule type" value="Genomic_DNA"/>
</dbReference>
<sequence>MFDLCESVAQNDPRSQLLEFDRLFSKIDPQFNPDSGSLQFVHQSSFVRRIALFGSLQLDENLFFHKGVSKVLEHAQTCPNPCPSVRIRG</sequence>
<organism evidence="1 2">
    <name type="scientific">Rubripirellula tenax</name>
    <dbReference type="NCBI Taxonomy" id="2528015"/>
    <lineage>
        <taxon>Bacteria</taxon>
        <taxon>Pseudomonadati</taxon>
        <taxon>Planctomycetota</taxon>
        <taxon>Planctomycetia</taxon>
        <taxon>Pirellulales</taxon>
        <taxon>Pirellulaceae</taxon>
        <taxon>Rubripirellula</taxon>
    </lineage>
</organism>